<keyword evidence="1" id="KW-0175">Coiled coil</keyword>
<name>A0AAN9XUY6_PSOTE</name>
<dbReference type="AlphaFoldDB" id="A0AAN9XUY6"/>
<keyword evidence="3" id="KW-1185">Reference proteome</keyword>
<evidence type="ECO:0000313" key="2">
    <source>
        <dbReference type="EMBL" id="KAK7411285.1"/>
    </source>
</evidence>
<evidence type="ECO:0000256" key="1">
    <source>
        <dbReference type="SAM" id="Coils"/>
    </source>
</evidence>
<reference evidence="2 3" key="1">
    <citation type="submission" date="2024-01" db="EMBL/GenBank/DDBJ databases">
        <title>The genomes of 5 underutilized Papilionoideae crops provide insights into root nodulation and disease resistanc.</title>
        <authorList>
            <person name="Jiang F."/>
        </authorList>
    </citation>
    <scope>NUCLEOTIDE SEQUENCE [LARGE SCALE GENOMIC DNA]</scope>
    <source>
        <strain evidence="2">DUOXIRENSHENG_FW03</strain>
        <tissue evidence="2">Leaves</tissue>
    </source>
</reference>
<protein>
    <submittedName>
        <fullName evidence="2">Uncharacterized protein</fullName>
    </submittedName>
</protein>
<sequence>MWVGLLCACLGGLCFFWVLRWLMVEVAGAVKSVTEDLVMTFDGDDDRVLAESCLHGEPMFAAAVVPPTRETLAMQLALLVGARQLTRGREGGMIFLCIRMWWTWIPRWQALGSGKDQSEGFWEVAYPHSTHNDTHNFLPVDWLLFEGASSVVEQNHLEKEVEHMKGEFAQLKDGKSELENAKATLAKDKEALA</sequence>
<dbReference type="Proteomes" id="UP001386955">
    <property type="component" value="Unassembled WGS sequence"/>
</dbReference>
<comment type="caution">
    <text evidence="2">The sequence shown here is derived from an EMBL/GenBank/DDBJ whole genome shotgun (WGS) entry which is preliminary data.</text>
</comment>
<proteinExistence type="predicted"/>
<gene>
    <name evidence="2" type="ORF">VNO78_02718</name>
</gene>
<organism evidence="2 3">
    <name type="scientific">Psophocarpus tetragonolobus</name>
    <name type="common">Winged bean</name>
    <name type="synonym">Dolichos tetragonolobus</name>
    <dbReference type="NCBI Taxonomy" id="3891"/>
    <lineage>
        <taxon>Eukaryota</taxon>
        <taxon>Viridiplantae</taxon>
        <taxon>Streptophyta</taxon>
        <taxon>Embryophyta</taxon>
        <taxon>Tracheophyta</taxon>
        <taxon>Spermatophyta</taxon>
        <taxon>Magnoliopsida</taxon>
        <taxon>eudicotyledons</taxon>
        <taxon>Gunneridae</taxon>
        <taxon>Pentapetalae</taxon>
        <taxon>rosids</taxon>
        <taxon>fabids</taxon>
        <taxon>Fabales</taxon>
        <taxon>Fabaceae</taxon>
        <taxon>Papilionoideae</taxon>
        <taxon>50 kb inversion clade</taxon>
        <taxon>NPAAA clade</taxon>
        <taxon>indigoferoid/millettioid clade</taxon>
        <taxon>Phaseoleae</taxon>
        <taxon>Psophocarpus</taxon>
    </lineage>
</organism>
<accession>A0AAN9XUY6</accession>
<dbReference type="EMBL" id="JAYMYS010000001">
    <property type="protein sequence ID" value="KAK7411285.1"/>
    <property type="molecule type" value="Genomic_DNA"/>
</dbReference>
<feature type="coiled-coil region" evidence="1">
    <location>
        <begin position="161"/>
        <end position="191"/>
    </location>
</feature>
<evidence type="ECO:0000313" key="3">
    <source>
        <dbReference type="Proteomes" id="UP001386955"/>
    </source>
</evidence>